<dbReference type="RefSeq" id="WP_015834379.1">
    <property type="nucleotide sequence ID" value="NC_012962.1"/>
</dbReference>
<proteinExistence type="predicted"/>
<sequence>MTIEIRELIVQARVVGTDTKTTRTVPLSIVQMETLIEQRLVEKVKREILDVLREEQGGGL</sequence>
<keyword evidence="2" id="KW-1185">Reference proteome</keyword>
<evidence type="ECO:0008006" key="3">
    <source>
        <dbReference type="Google" id="ProtNLM"/>
    </source>
</evidence>
<accession>A0ABX9SQS1</accession>
<evidence type="ECO:0000313" key="2">
    <source>
        <dbReference type="Proteomes" id="UP000280955"/>
    </source>
</evidence>
<dbReference type="EMBL" id="RBLJ01000001">
    <property type="protein sequence ID" value="RKS65778.1"/>
    <property type="molecule type" value="Genomic_DNA"/>
</dbReference>
<dbReference type="Pfam" id="PF19265">
    <property type="entry name" value="DUF5908"/>
    <property type="match status" value="1"/>
</dbReference>
<name>A0ABX9SQS1_9GAMM</name>
<organism evidence="1 2">
    <name type="scientific">Photorhabdus asymbiotica</name>
    <dbReference type="NCBI Taxonomy" id="291112"/>
    <lineage>
        <taxon>Bacteria</taxon>
        <taxon>Pseudomonadati</taxon>
        <taxon>Pseudomonadota</taxon>
        <taxon>Gammaproteobacteria</taxon>
        <taxon>Enterobacterales</taxon>
        <taxon>Morganellaceae</taxon>
        <taxon>Photorhabdus</taxon>
    </lineage>
</organism>
<gene>
    <name evidence="1" type="ORF">BDD30_0047</name>
</gene>
<evidence type="ECO:0000313" key="1">
    <source>
        <dbReference type="EMBL" id="RKS65778.1"/>
    </source>
</evidence>
<dbReference type="Proteomes" id="UP000280955">
    <property type="component" value="Unassembled WGS sequence"/>
</dbReference>
<dbReference type="InterPro" id="IPR045459">
    <property type="entry name" value="DUF5908"/>
</dbReference>
<reference evidence="1 2" key="1">
    <citation type="submission" date="2018-10" db="EMBL/GenBank/DDBJ databases">
        <title>Genomic Encyclopedia of Archaeal and Bacterial Type Strains, Phase II (KMG-II): from individual species to whole genera.</title>
        <authorList>
            <person name="Goeker M."/>
        </authorList>
    </citation>
    <scope>NUCLEOTIDE SEQUENCE [LARGE SCALE GENOMIC DNA]</scope>
    <source>
        <strain evidence="1 2">DSM 15149</strain>
    </source>
</reference>
<comment type="caution">
    <text evidence="1">The sequence shown here is derived from an EMBL/GenBank/DDBJ whole genome shotgun (WGS) entry which is preliminary data.</text>
</comment>
<protein>
    <recommendedName>
        <fullName evidence="3">Phage protein</fullName>
    </recommendedName>
</protein>